<dbReference type="EMBL" id="NGMM01000002">
    <property type="protein sequence ID" value="OTP17613.1"/>
    <property type="molecule type" value="Genomic_DNA"/>
</dbReference>
<dbReference type="AlphaFoldDB" id="A0A242K8X5"/>
<evidence type="ECO:0000256" key="15">
    <source>
        <dbReference type="ARBA" id="ARBA00081008"/>
    </source>
</evidence>
<dbReference type="RefSeq" id="WP_086348810.1">
    <property type="nucleotide sequence ID" value="NZ_CP147247.1"/>
</dbReference>
<sequence length="612" mass="65476">MDQKKVALDVLKNLGGKENIVEAWHCITRLRFQVKDKTKVNVSAIKKIDGAIDAQFAGEQFQIVIGNQVIKVYDALMEEIGGAVKGNPTNKMKQKPLESLMDAIAGIFTPILPAIIGAGLIKGIMAALTAFSWIDVTGNEYFILNMISDAAFYFLPFLVANSAAKKFKVNEYLSLALAGVLLYPAFIELVGEVTSLSFLGIPVQVLNYSSSVIPIILSVWLMSYVYKLVDRFIPAVVKIIFTPLLVLLIMAPISLIAIAPLGNMVGVLLERFFAMLFETVGPLAGVLMGGLLSVIVITGMQHTFTPSTLSNLGSVGYDTVLLPMSLVSNLGQCGATLAVAIKAKNAKTKSVAYSAAISAVFGITEPAIYGVTLRYKKPFYAALVGGAVGGGIFGLFTVKAFAFGIPGITAIPSYIEQGTSNFMWAIIGMVASFVVSFVGTMLLKWDEEEEVEEEISTAESVSSGVVITSPLKGTVIPLSEVEDDIFAKEVVGKGVAIIPESNQVIAPFNGVVTMVTPTNHAIGITSNEGVELLVHIGLETVSLEGEGFTLHVKKGQQIKSGEIILTFDKETILKKGISMITPIVVTNAAKDNQTLVTKKETVLVGDYLFEIE</sequence>
<evidence type="ECO:0000259" key="20">
    <source>
        <dbReference type="PROSITE" id="PS51103"/>
    </source>
</evidence>
<evidence type="ECO:0000256" key="12">
    <source>
        <dbReference type="ARBA" id="ARBA00045139"/>
    </source>
</evidence>
<evidence type="ECO:0000313" key="22">
    <source>
        <dbReference type="EMBL" id="WYJ91223.1"/>
    </source>
</evidence>
<evidence type="ECO:0000256" key="8">
    <source>
        <dbReference type="ARBA" id="ARBA00022777"/>
    </source>
</evidence>
<keyword evidence="10 17" id="KW-0472">Membrane</keyword>
<keyword evidence="23" id="KW-1185">Reference proteome</keyword>
<evidence type="ECO:0000256" key="10">
    <source>
        <dbReference type="ARBA" id="ARBA00023136"/>
    </source>
</evidence>
<feature type="transmembrane region" description="Helical" evidence="17">
    <location>
        <begin position="236"/>
        <end position="259"/>
    </location>
</feature>
<dbReference type="InterPro" id="IPR018113">
    <property type="entry name" value="PTrfase_EIIB_Cys"/>
</dbReference>
<reference evidence="22" key="3">
    <citation type="submission" date="2024-03" db="EMBL/GenBank/DDBJ databases">
        <title>The Genome Sequence of Enterococcus sp. DIV0242b.</title>
        <authorList>
            <consortium name="The Broad Institute Genomics Platform"/>
            <consortium name="The Broad Institute Microbial Omics Core"/>
            <consortium name="The Broad Institute Genomic Center for Infectious Diseases"/>
            <person name="Earl A."/>
            <person name="Manson A."/>
            <person name="Gilmore M."/>
            <person name="Schwartman J."/>
            <person name="Shea T."/>
            <person name="Abouelleil A."/>
            <person name="Cao P."/>
            <person name="Chapman S."/>
            <person name="Cusick C."/>
            <person name="Young S."/>
            <person name="Neafsey D."/>
            <person name="Nusbaum C."/>
            <person name="Birren B."/>
        </authorList>
    </citation>
    <scope>NUCLEOTIDE SEQUENCE</scope>
    <source>
        <strain evidence="22">9E7_DIV0242</strain>
    </source>
</reference>
<evidence type="ECO:0000256" key="16">
    <source>
        <dbReference type="PROSITE-ProRule" id="PRU00421"/>
    </source>
</evidence>
<dbReference type="InterPro" id="IPR011055">
    <property type="entry name" value="Dup_hybrid_motif"/>
</dbReference>
<dbReference type="Gene3D" id="3.30.1360.60">
    <property type="entry name" value="Glucose permease domain IIB"/>
    <property type="match status" value="1"/>
</dbReference>
<dbReference type="InterPro" id="IPR013013">
    <property type="entry name" value="PTS_EIIC_1"/>
</dbReference>
<dbReference type="GO" id="GO:0009401">
    <property type="term" value="P:phosphoenolpyruvate-dependent sugar phosphotransferase system"/>
    <property type="evidence" value="ECO:0007669"/>
    <property type="project" value="UniProtKB-KW"/>
</dbReference>
<keyword evidence="2" id="KW-0813">Transport</keyword>
<feature type="transmembrane region" description="Helical" evidence="17">
    <location>
        <begin position="141"/>
        <end position="160"/>
    </location>
</feature>
<keyword evidence="6" id="KW-0598">Phosphotransferase system</keyword>
<comment type="catalytic activity">
    <reaction evidence="13">
        <text>N(pros)-phospho-L-histidyl-[protein](out) + sucrose = sucrose 6(G)-phosphate(in) + L-histidyl-[protein]</text>
        <dbReference type="Rhea" id="RHEA:49236"/>
        <dbReference type="Rhea" id="RHEA-COMP:9745"/>
        <dbReference type="Rhea" id="RHEA-COMP:9746"/>
        <dbReference type="ChEBI" id="CHEBI:17992"/>
        <dbReference type="ChEBI" id="CHEBI:29979"/>
        <dbReference type="ChEBI" id="CHEBI:64837"/>
        <dbReference type="ChEBI" id="CHEBI:91002"/>
        <dbReference type="EC" id="2.7.1.211"/>
    </reaction>
</comment>
<evidence type="ECO:0000256" key="9">
    <source>
        <dbReference type="ARBA" id="ARBA00022989"/>
    </source>
</evidence>
<dbReference type="GO" id="GO:0015771">
    <property type="term" value="P:trehalose transport"/>
    <property type="evidence" value="ECO:0007669"/>
    <property type="project" value="TreeGrafter"/>
</dbReference>
<keyword evidence="7 17" id="KW-0812">Transmembrane</keyword>
<dbReference type="GO" id="GO:0016301">
    <property type="term" value="F:kinase activity"/>
    <property type="evidence" value="ECO:0007669"/>
    <property type="project" value="UniProtKB-KW"/>
</dbReference>
<dbReference type="InterPro" id="IPR050558">
    <property type="entry name" value="PTS_Sugar-Specific_Components"/>
</dbReference>
<dbReference type="SUPFAM" id="SSF51261">
    <property type="entry name" value="Duplicated hybrid motif"/>
    <property type="match status" value="1"/>
</dbReference>
<dbReference type="Pfam" id="PF00358">
    <property type="entry name" value="PTS_EIIA_1"/>
    <property type="match status" value="1"/>
</dbReference>
<dbReference type="CDD" id="cd00212">
    <property type="entry name" value="PTS_IIB_glc"/>
    <property type="match status" value="1"/>
</dbReference>
<comment type="subcellular location">
    <subcellularLocation>
        <location evidence="1">Cell membrane</location>
        <topology evidence="1">Multi-pass membrane protein</topology>
    </subcellularLocation>
</comment>
<dbReference type="InterPro" id="IPR003352">
    <property type="entry name" value="PTS_EIIC"/>
</dbReference>
<evidence type="ECO:0000256" key="13">
    <source>
        <dbReference type="ARBA" id="ARBA00048931"/>
    </source>
</evidence>
<dbReference type="SUPFAM" id="SSF55604">
    <property type="entry name" value="Glucose permease domain IIB"/>
    <property type="match status" value="1"/>
</dbReference>
<dbReference type="PROSITE" id="PS00371">
    <property type="entry name" value="PTS_EIIA_TYPE_1_HIS"/>
    <property type="match status" value="1"/>
</dbReference>
<dbReference type="GO" id="GO:0090589">
    <property type="term" value="F:protein-phosphocysteine-trehalose phosphotransferase system transporter activity"/>
    <property type="evidence" value="ECO:0007669"/>
    <property type="project" value="TreeGrafter"/>
</dbReference>
<dbReference type="OrthoDB" id="9769191at2"/>
<evidence type="ECO:0000256" key="3">
    <source>
        <dbReference type="ARBA" id="ARBA00022475"/>
    </source>
</evidence>
<keyword evidence="5" id="KW-0808">Transferase</keyword>
<accession>A0A242K8X5</accession>
<dbReference type="NCBIfam" id="TIGR01995">
    <property type="entry name" value="PTS-II-ABC-beta"/>
    <property type="match status" value="1"/>
</dbReference>
<evidence type="ECO:0000256" key="17">
    <source>
        <dbReference type="SAM" id="Phobius"/>
    </source>
</evidence>
<keyword evidence="8" id="KW-0418">Kinase</keyword>
<dbReference type="InterPro" id="IPR001127">
    <property type="entry name" value="PTS_EIIA_1_perm"/>
</dbReference>
<feature type="domain" description="PTS EIIC type-1" evidence="20">
    <location>
        <begin position="102"/>
        <end position="455"/>
    </location>
</feature>
<evidence type="ECO:0000256" key="6">
    <source>
        <dbReference type="ARBA" id="ARBA00022683"/>
    </source>
</evidence>
<evidence type="ECO:0000313" key="23">
    <source>
        <dbReference type="Proteomes" id="UP000195141"/>
    </source>
</evidence>
<dbReference type="PANTHER" id="PTHR30175">
    <property type="entry name" value="PHOSPHOTRANSFERASE SYSTEM TRANSPORT PROTEIN"/>
    <property type="match status" value="1"/>
</dbReference>
<feature type="transmembrane region" description="Helical" evidence="17">
    <location>
        <begin position="172"/>
        <end position="191"/>
    </location>
</feature>
<organism evidence="21">
    <name type="scientific">Candidatus Enterococcus clewellii</name>
    <dbReference type="NCBI Taxonomy" id="1834193"/>
    <lineage>
        <taxon>Bacteria</taxon>
        <taxon>Bacillati</taxon>
        <taxon>Bacillota</taxon>
        <taxon>Bacilli</taxon>
        <taxon>Lactobacillales</taxon>
        <taxon>Enterococcaceae</taxon>
        <taxon>Enterococcus</taxon>
    </lineage>
</organism>
<dbReference type="Proteomes" id="UP000195141">
    <property type="component" value="Chromosome"/>
</dbReference>
<dbReference type="Pfam" id="PF00367">
    <property type="entry name" value="PTS_EIIB"/>
    <property type="match status" value="1"/>
</dbReference>
<dbReference type="PROSITE" id="PS51093">
    <property type="entry name" value="PTS_EIIA_TYPE_1"/>
    <property type="match status" value="1"/>
</dbReference>
<evidence type="ECO:0000259" key="18">
    <source>
        <dbReference type="PROSITE" id="PS51093"/>
    </source>
</evidence>
<dbReference type="EMBL" id="CP147247">
    <property type="protein sequence ID" value="WYJ91223.1"/>
    <property type="molecule type" value="Genomic_DNA"/>
</dbReference>
<evidence type="ECO:0000256" key="14">
    <source>
        <dbReference type="ARBA" id="ARBA00074554"/>
    </source>
</evidence>
<reference evidence="22" key="2">
    <citation type="submission" date="2017-05" db="EMBL/GenBank/DDBJ databases">
        <authorList>
            <consortium name="The Broad Institute Genomics Platform"/>
            <consortium name="The Broad Institute Genomic Center for Infectious Diseases"/>
            <person name="Earl A."/>
            <person name="Manson A."/>
            <person name="Schwartman J."/>
            <person name="Gilmore M."/>
            <person name="Abouelleil A."/>
            <person name="Cao P."/>
            <person name="Chapman S."/>
            <person name="Cusick C."/>
            <person name="Shea T."/>
            <person name="Young S."/>
            <person name="Neafsey D."/>
            <person name="Nusbaum C."/>
            <person name="Birren B."/>
        </authorList>
    </citation>
    <scope>NUCLEOTIDE SEQUENCE</scope>
    <source>
        <strain evidence="22">9E7_DIV0242</strain>
    </source>
</reference>
<feature type="transmembrane region" description="Helical" evidence="17">
    <location>
        <begin position="100"/>
        <end position="121"/>
    </location>
</feature>
<feature type="transmembrane region" description="Helical" evidence="17">
    <location>
        <begin position="379"/>
        <end position="402"/>
    </location>
</feature>
<dbReference type="PROSITE" id="PS51098">
    <property type="entry name" value="PTS_EIIB_TYPE_1"/>
    <property type="match status" value="1"/>
</dbReference>
<dbReference type="Gene3D" id="2.70.70.10">
    <property type="entry name" value="Glucose Permease (Domain IIA)"/>
    <property type="match status" value="1"/>
</dbReference>
<evidence type="ECO:0000256" key="1">
    <source>
        <dbReference type="ARBA" id="ARBA00004651"/>
    </source>
</evidence>
<dbReference type="InterPro" id="IPR011297">
    <property type="entry name" value="PTS_IIABC_b_glu"/>
</dbReference>
<feature type="transmembrane region" description="Helical" evidence="17">
    <location>
        <begin position="279"/>
        <end position="299"/>
    </location>
</feature>
<evidence type="ECO:0000256" key="7">
    <source>
        <dbReference type="ARBA" id="ARBA00022692"/>
    </source>
</evidence>
<evidence type="ECO:0000256" key="11">
    <source>
        <dbReference type="ARBA" id="ARBA00044053"/>
    </source>
</evidence>
<dbReference type="NCBIfam" id="TIGR00830">
    <property type="entry name" value="PTBA"/>
    <property type="match status" value="1"/>
</dbReference>
<feature type="domain" description="PTS EIIA type-1" evidence="18">
    <location>
        <begin position="483"/>
        <end position="587"/>
    </location>
</feature>
<evidence type="ECO:0000256" key="4">
    <source>
        <dbReference type="ARBA" id="ARBA00022597"/>
    </source>
</evidence>
<dbReference type="Pfam" id="PF02378">
    <property type="entry name" value="PTS_EIIC"/>
    <property type="match status" value="1"/>
</dbReference>
<feature type="transmembrane region" description="Helical" evidence="17">
    <location>
        <begin position="353"/>
        <end position="372"/>
    </location>
</feature>
<dbReference type="GO" id="GO:0008982">
    <property type="term" value="F:protein-N(PI)-phosphohistidine-sugar phosphotransferase activity"/>
    <property type="evidence" value="ECO:0007669"/>
    <property type="project" value="InterPro"/>
</dbReference>
<feature type="domain" description="PTS EIIB type-1" evidence="19">
    <location>
        <begin position="4"/>
        <end position="86"/>
    </location>
</feature>
<dbReference type="PROSITE" id="PS51103">
    <property type="entry name" value="PTS_EIIC_TYPE_1"/>
    <property type="match status" value="1"/>
</dbReference>
<dbReference type="GO" id="GO:0005886">
    <property type="term" value="C:plasma membrane"/>
    <property type="evidence" value="ECO:0007669"/>
    <property type="project" value="UniProtKB-SubCell"/>
</dbReference>
<evidence type="ECO:0000259" key="19">
    <source>
        <dbReference type="PROSITE" id="PS51098"/>
    </source>
</evidence>
<reference evidence="21" key="1">
    <citation type="submission" date="2017-05" db="EMBL/GenBank/DDBJ databases">
        <title>The Genome Sequence of Enterococcus sp. 9E7_DIV0242.</title>
        <authorList>
            <consortium name="The Broad Institute Genomics Platform"/>
            <consortium name="The Broad Institute Genomic Center for Infectious Diseases"/>
            <person name="Earl A."/>
            <person name="Manson A."/>
            <person name="Schwartman J."/>
            <person name="Gilmore M."/>
            <person name="Abouelleil A."/>
            <person name="Cao P."/>
            <person name="Chapman S."/>
            <person name="Cusick C."/>
            <person name="Shea T."/>
            <person name="Young S."/>
            <person name="Neafsey D."/>
            <person name="Nusbaum C."/>
            <person name="Birren B."/>
        </authorList>
    </citation>
    <scope>NUCLEOTIDE SEQUENCE [LARGE SCALE GENOMIC DNA]</scope>
    <source>
        <strain evidence="21">9E7_DIV0242</strain>
    </source>
</reference>
<comment type="function">
    <text evidence="12">The phosphoenolpyruvate-dependent sugar phosphotransferase system (sugar PTS), a major carbohydrate active transport system, catalyzes the phosphorylation of incoming sugar substrates concomitantly with their translocation across the cell membrane. This system is involved in sucrose transport.</text>
</comment>
<evidence type="ECO:0000256" key="5">
    <source>
        <dbReference type="ARBA" id="ARBA00022679"/>
    </source>
</evidence>
<dbReference type="InterPro" id="IPR001996">
    <property type="entry name" value="PTS_IIB_1"/>
</dbReference>
<protein>
    <recommendedName>
        <fullName evidence="14">PTS system sucrose-specific EIIBCA component</fullName>
        <ecNumber evidence="11">2.7.1.211</ecNumber>
    </recommendedName>
    <alternativeName>
        <fullName evidence="15">EIIBCA-Scr</fullName>
    </alternativeName>
</protein>
<dbReference type="PROSITE" id="PS01035">
    <property type="entry name" value="PTS_EIIB_TYPE_1_CYS"/>
    <property type="match status" value="1"/>
</dbReference>
<dbReference type="FunFam" id="2.70.70.10:FF:000001">
    <property type="entry name" value="PTS system glucose-specific IIA component"/>
    <property type="match status" value="1"/>
</dbReference>
<keyword evidence="3" id="KW-1003">Cell membrane</keyword>
<dbReference type="PANTHER" id="PTHR30175:SF1">
    <property type="entry name" value="PTS SYSTEM ARBUTIN-, CELLOBIOSE-, AND SALICIN-SPECIFIC EIIBC COMPONENT-RELATED"/>
    <property type="match status" value="1"/>
</dbReference>
<evidence type="ECO:0000256" key="2">
    <source>
        <dbReference type="ARBA" id="ARBA00022448"/>
    </source>
</evidence>
<name>A0A242K8X5_9ENTE</name>
<feature type="transmembrane region" description="Helical" evidence="17">
    <location>
        <begin position="211"/>
        <end position="229"/>
    </location>
</feature>
<feature type="active site" description="Phosphocysteine intermediate; for EIIB activity" evidence="16">
    <location>
        <position position="26"/>
    </location>
</feature>
<gene>
    <name evidence="21" type="ORF">A5888_001751</name>
    <name evidence="22" type="ORF">A5888_002991</name>
</gene>
<evidence type="ECO:0000313" key="21">
    <source>
        <dbReference type="EMBL" id="OTP17613.1"/>
    </source>
</evidence>
<dbReference type="FunFam" id="3.30.1360.60:FF:000001">
    <property type="entry name" value="PTS system glucose-specific IIBC component PtsG"/>
    <property type="match status" value="1"/>
</dbReference>
<dbReference type="EC" id="2.7.1.211" evidence="11"/>
<keyword evidence="4" id="KW-0762">Sugar transport</keyword>
<proteinExistence type="predicted"/>
<dbReference type="InterPro" id="IPR036878">
    <property type="entry name" value="Glu_permease_IIB"/>
</dbReference>
<feature type="transmembrane region" description="Helical" evidence="17">
    <location>
        <begin position="422"/>
        <end position="443"/>
    </location>
</feature>
<keyword evidence="9 17" id="KW-1133">Transmembrane helix</keyword>